<keyword evidence="4 6" id="KW-0808">Transferase</keyword>
<organism evidence="7 8">
    <name type="scientific">Caenorhabditis tropicalis</name>
    <dbReference type="NCBI Taxonomy" id="1561998"/>
    <lineage>
        <taxon>Eukaryota</taxon>
        <taxon>Metazoa</taxon>
        <taxon>Ecdysozoa</taxon>
        <taxon>Nematoda</taxon>
        <taxon>Chromadorea</taxon>
        <taxon>Rhabditida</taxon>
        <taxon>Rhabditina</taxon>
        <taxon>Rhabditomorpha</taxon>
        <taxon>Rhabditoidea</taxon>
        <taxon>Rhabditidae</taxon>
        <taxon>Peloderinae</taxon>
        <taxon>Caenorhabditis</taxon>
    </lineage>
</organism>
<comment type="similarity">
    <text evidence="2 6">Belongs to the glycosyltransferase 92 family.</text>
</comment>
<keyword evidence="3 6" id="KW-0328">Glycosyltransferase</keyword>
<evidence type="ECO:0000313" key="8">
    <source>
        <dbReference type="WBParaSite" id="Csp11.Scaffold630.g21573.t1"/>
    </source>
</evidence>
<name>A0A1I7V1X2_9PELO</name>
<comment type="subcellular location">
    <subcellularLocation>
        <location evidence="1">Membrane</location>
        <topology evidence="1">Single-pass membrane protein</topology>
    </subcellularLocation>
</comment>
<evidence type="ECO:0000313" key="7">
    <source>
        <dbReference type="Proteomes" id="UP000095282"/>
    </source>
</evidence>
<evidence type="ECO:0000256" key="5">
    <source>
        <dbReference type="ARBA" id="ARBA00023136"/>
    </source>
</evidence>
<dbReference type="PANTHER" id="PTHR47024">
    <property type="entry name" value="BIOFILM ABSENT ON HEAD (AFTER YERSINIA EXPOSURE)-RELATED"/>
    <property type="match status" value="1"/>
</dbReference>
<evidence type="ECO:0000256" key="2">
    <source>
        <dbReference type="ARBA" id="ARBA00007647"/>
    </source>
</evidence>
<dbReference type="WBParaSite" id="Csp11.Scaffold630.g21573.t1">
    <property type="protein sequence ID" value="Csp11.Scaffold630.g21573.t1"/>
    <property type="gene ID" value="Csp11.Scaffold630.g21573"/>
</dbReference>
<evidence type="ECO:0000256" key="6">
    <source>
        <dbReference type="RuleBase" id="RU366017"/>
    </source>
</evidence>
<evidence type="ECO:0000256" key="1">
    <source>
        <dbReference type="ARBA" id="ARBA00004167"/>
    </source>
</evidence>
<dbReference type="AlphaFoldDB" id="A0A1I7V1X2"/>
<reference evidence="8" key="1">
    <citation type="submission" date="2016-11" db="UniProtKB">
        <authorList>
            <consortium name="WormBaseParasite"/>
        </authorList>
    </citation>
    <scope>IDENTIFICATION</scope>
</reference>
<dbReference type="GO" id="GO:0016020">
    <property type="term" value="C:membrane"/>
    <property type="evidence" value="ECO:0007669"/>
    <property type="project" value="UniProtKB-SubCell"/>
</dbReference>
<accession>A0A1I7V1X2</accession>
<dbReference type="Pfam" id="PF01697">
    <property type="entry name" value="Glyco_transf_92"/>
    <property type="match status" value="2"/>
</dbReference>
<keyword evidence="7" id="KW-1185">Reference proteome</keyword>
<evidence type="ECO:0000256" key="3">
    <source>
        <dbReference type="ARBA" id="ARBA00022676"/>
    </source>
</evidence>
<keyword evidence="5" id="KW-0472">Membrane</keyword>
<dbReference type="Proteomes" id="UP000095282">
    <property type="component" value="Unplaced"/>
</dbReference>
<dbReference type="PANTHER" id="PTHR47024:SF2">
    <property type="entry name" value="GLYCOSYLTRANSFERASE FAMILY 92 PROTEIN"/>
    <property type="match status" value="1"/>
</dbReference>
<dbReference type="GO" id="GO:0016757">
    <property type="term" value="F:glycosyltransferase activity"/>
    <property type="evidence" value="ECO:0007669"/>
    <property type="project" value="UniProtKB-UniRule"/>
</dbReference>
<dbReference type="EC" id="2.4.1.-" evidence="6"/>
<protein>
    <recommendedName>
        <fullName evidence="6">Glycosyltransferase family 92 protein</fullName>
        <ecNumber evidence="6">2.4.1.-</ecNumber>
    </recommendedName>
</protein>
<dbReference type="InterPro" id="IPR008166">
    <property type="entry name" value="Glyco_transf_92"/>
</dbReference>
<sequence>MAANICVLEMKTSIGTIVDFDEIMVPKLGFPSIFNYSKQNLIENTGALEFEMARIQLDLNSKNTLFERKSIQNPKLIDSSGPCKLIFKTSAVGVILTHSIRKYIGKTDKTRVINDELMLHYRYSGGTENENKSRDFSIFLTDFDGHMRMMERVIEDVFGETVPVFNPEIIIELNKCINEIRYPVPRLRIFTLNGCIKKNDSLSVDVHYEGIPKPTRMKVHGESLAGDCPSKYGPAKPCFYVAHSFFADLVSPGGITRIIIHLGRRKVNLSVKEVNKRLENGITGLIELRSWPKFPSLPANIADKYPKVDDSVFIFSYFLAMNICILDIKTKFGTVADFDEVMVPRNGTLIELANEQMTDTNVGALSFGNNYVAMEPSIYSSNFSGVLSPIFSKKGGPSKYVFNASVIDIAEVHLIRSFINRTKITKNSGGALLHLRFGTIAEEKDRVDKDFQFFPDNGPNHVSNMQDTANSIFNGSIPIFSSRLIDGVNECVQKIRKKANTCRSTGGMCREHMDQLEEWVYDTTEGIFLAGEL</sequence>
<proteinExistence type="inferred from homology"/>
<evidence type="ECO:0000256" key="4">
    <source>
        <dbReference type="ARBA" id="ARBA00022679"/>
    </source>
</evidence>